<dbReference type="InterPro" id="IPR030184">
    <property type="entry name" value="WAT1-related"/>
</dbReference>
<feature type="transmembrane region" description="Helical" evidence="6">
    <location>
        <begin position="7"/>
        <end position="28"/>
    </location>
</feature>
<dbReference type="GO" id="GO:0016020">
    <property type="term" value="C:membrane"/>
    <property type="evidence" value="ECO:0007669"/>
    <property type="project" value="UniProtKB-SubCell"/>
</dbReference>
<dbReference type="Pfam" id="PF00892">
    <property type="entry name" value="EamA"/>
    <property type="match status" value="1"/>
</dbReference>
<evidence type="ECO:0000256" key="3">
    <source>
        <dbReference type="ARBA" id="ARBA00022692"/>
    </source>
</evidence>
<feature type="transmembrane region" description="Helical" evidence="6">
    <location>
        <begin position="171"/>
        <end position="191"/>
    </location>
</feature>
<dbReference type="SUPFAM" id="SSF103481">
    <property type="entry name" value="Multidrug resistance efflux transporter EmrE"/>
    <property type="match status" value="1"/>
</dbReference>
<reference evidence="8" key="1">
    <citation type="journal article" date="2013" name="J. Plant Res.">
        <title>Effect of fungi and light on seed germination of three Opuntia species from semiarid lands of central Mexico.</title>
        <authorList>
            <person name="Delgado-Sanchez P."/>
            <person name="Jimenez-Bremont J.F."/>
            <person name="Guerrero-Gonzalez Mde L."/>
            <person name="Flores J."/>
        </authorList>
    </citation>
    <scope>NUCLEOTIDE SEQUENCE</scope>
    <source>
        <tissue evidence="8">Cladode</tissue>
    </source>
</reference>
<feature type="transmembrane region" description="Helical" evidence="6">
    <location>
        <begin position="136"/>
        <end position="156"/>
    </location>
</feature>
<dbReference type="GO" id="GO:0022857">
    <property type="term" value="F:transmembrane transporter activity"/>
    <property type="evidence" value="ECO:0007669"/>
    <property type="project" value="InterPro"/>
</dbReference>
<organism evidence="8">
    <name type="scientific">Opuntia streptacantha</name>
    <name type="common">Prickly pear cactus</name>
    <name type="synonym">Opuntia cardona</name>
    <dbReference type="NCBI Taxonomy" id="393608"/>
    <lineage>
        <taxon>Eukaryota</taxon>
        <taxon>Viridiplantae</taxon>
        <taxon>Streptophyta</taxon>
        <taxon>Embryophyta</taxon>
        <taxon>Tracheophyta</taxon>
        <taxon>Spermatophyta</taxon>
        <taxon>Magnoliopsida</taxon>
        <taxon>eudicotyledons</taxon>
        <taxon>Gunneridae</taxon>
        <taxon>Pentapetalae</taxon>
        <taxon>Caryophyllales</taxon>
        <taxon>Cactineae</taxon>
        <taxon>Cactaceae</taxon>
        <taxon>Opuntioideae</taxon>
        <taxon>Opuntia</taxon>
    </lineage>
</organism>
<feature type="transmembrane region" description="Helical" evidence="6">
    <location>
        <begin position="40"/>
        <end position="59"/>
    </location>
</feature>
<dbReference type="PANTHER" id="PTHR31218">
    <property type="entry name" value="WAT1-RELATED PROTEIN"/>
    <property type="match status" value="1"/>
</dbReference>
<dbReference type="AlphaFoldDB" id="A0A7C9F7U9"/>
<accession>A0A7C9F7U9</accession>
<keyword evidence="4 6" id="KW-1133">Transmembrane helix</keyword>
<evidence type="ECO:0000256" key="6">
    <source>
        <dbReference type="RuleBase" id="RU363077"/>
    </source>
</evidence>
<evidence type="ECO:0000259" key="7">
    <source>
        <dbReference type="Pfam" id="PF00892"/>
    </source>
</evidence>
<reference evidence="8" key="2">
    <citation type="submission" date="2020-07" db="EMBL/GenBank/DDBJ databases">
        <authorList>
            <person name="Vera ALvarez R."/>
            <person name="Arias-Moreno D.M."/>
            <person name="Jimenez-Jacinto V."/>
            <person name="Jimenez-Bremont J.F."/>
            <person name="Swaminathan K."/>
            <person name="Moose S.P."/>
            <person name="Guerrero-Gonzalez M.L."/>
            <person name="Marino-Ramirez L."/>
            <person name="Landsman D."/>
            <person name="Rodriguez-Kessler M."/>
            <person name="Delgado-Sanchez P."/>
        </authorList>
    </citation>
    <scope>NUCLEOTIDE SEQUENCE</scope>
    <source>
        <tissue evidence="8">Cladode</tissue>
    </source>
</reference>
<dbReference type="InterPro" id="IPR037185">
    <property type="entry name" value="EmrE-like"/>
</dbReference>
<comment type="subcellular location">
    <subcellularLocation>
        <location evidence="1 6">Membrane</location>
        <topology evidence="1 6">Multi-pass membrane protein</topology>
    </subcellularLocation>
</comment>
<evidence type="ECO:0000256" key="1">
    <source>
        <dbReference type="ARBA" id="ARBA00004141"/>
    </source>
</evidence>
<evidence type="ECO:0000256" key="4">
    <source>
        <dbReference type="ARBA" id="ARBA00022989"/>
    </source>
</evidence>
<sequence>MGAWEEYYLPVIGMVSLEFIYATMVIMNRVALVKGLSPRIFVFYRQACATLFTSPIAYLSRKETSNAGMDFRLFLLIFVTSFVGVALFQNLYNEGLYLASSSVTSAMFNLVPAVTFLMAAVLGLEQVNVKRSSNVAKMLGTTLCVGGAIAMTLLRGQKLLNTQVLSVTHNWLVGCLLLLASVFCWSSWLILQVPITKRYPDCLSLSAWTCFFSTIQTGIMALVVEPDPKAWVLSSALEVAACLFSGIFGSGAQYFIQCWCISLGT</sequence>
<feature type="domain" description="EamA" evidence="7">
    <location>
        <begin position="12"/>
        <end position="151"/>
    </location>
</feature>
<dbReference type="InterPro" id="IPR000620">
    <property type="entry name" value="EamA_dom"/>
</dbReference>
<evidence type="ECO:0000256" key="2">
    <source>
        <dbReference type="ARBA" id="ARBA00007635"/>
    </source>
</evidence>
<keyword evidence="3 6" id="KW-0812">Transmembrane</keyword>
<comment type="similarity">
    <text evidence="2 6">Belongs to the drug/metabolite transporter (DMT) superfamily. Plant drug/metabolite exporter (P-DME) (TC 2.A.7.4) family.</text>
</comment>
<feature type="transmembrane region" description="Helical" evidence="6">
    <location>
        <begin position="104"/>
        <end position="124"/>
    </location>
</feature>
<protein>
    <recommendedName>
        <fullName evidence="6">WAT1-related protein</fullName>
    </recommendedName>
</protein>
<dbReference type="EMBL" id="GISG01260817">
    <property type="protein sequence ID" value="MBA4673809.1"/>
    <property type="molecule type" value="Transcribed_RNA"/>
</dbReference>
<name>A0A7C9F7U9_OPUST</name>
<feature type="transmembrane region" description="Helical" evidence="6">
    <location>
        <begin position="71"/>
        <end position="92"/>
    </location>
</feature>
<keyword evidence="5 6" id="KW-0472">Membrane</keyword>
<evidence type="ECO:0000256" key="5">
    <source>
        <dbReference type="ARBA" id="ARBA00023136"/>
    </source>
</evidence>
<feature type="transmembrane region" description="Helical" evidence="6">
    <location>
        <begin position="230"/>
        <end position="256"/>
    </location>
</feature>
<feature type="transmembrane region" description="Helical" evidence="6">
    <location>
        <begin position="203"/>
        <end position="224"/>
    </location>
</feature>
<evidence type="ECO:0000313" key="8">
    <source>
        <dbReference type="EMBL" id="MBA4673809.1"/>
    </source>
</evidence>
<proteinExistence type="inferred from homology"/>